<dbReference type="Proteomes" id="UP000245060">
    <property type="component" value="Unassembled WGS sequence"/>
</dbReference>
<gene>
    <name evidence="1" type="ORF">MmonteBS_08240</name>
</gene>
<keyword evidence="2" id="KW-1185">Reference proteome</keyword>
<comment type="caution">
    <text evidence="1">The sequence shown here is derived from an EMBL/GenBank/DDBJ whole genome shotgun (WGS) entry which is preliminary data.</text>
</comment>
<proteinExistence type="predicted"/>
<protein>
    <recommendedName>
        <fullName evidence="3">Tetracyclin repressor-like C-terminal domain-containing protein</fullName>
    </recommendedName>
</protein>
<name>A0ABQ0NJ27_9MYCO</name>
<evidence type="ECO:0000313" key="1">
    <source>
        <dbReference type="EMBL" id="GBG36452.1"/>
    </source>
</evidence>
<organism evidence="1 2">
    <name type="scientific">Mycobacterium montefiorense</name>
    <dbReference type="NCBI Taxonomy" id="154654"/>
    <lineage>
        <taxon>Bacteria</taxon>
        <taxon>Bacillati</taxon>
        <taxon>Actinomycetota</taxon>
        <taxon>Actinomycetes</taxon>
        <taxon>Mycobacteriales</taxon>
        <taxon>Mycobacteriaceae</taxon>
        <taxon>Mycobacterium</taxon>
        <taxon>Mycobacterium simiae complex</taxon>
    </lineage>
</organism>
<reference evidence="2" key="1">
    <citation type="submission" date="2018-04" db="EMBL/GenBank/DDBJ databases">
        <title>Draft genome sequence of Mycobacterium montefiorense isolated from Japanese black salamander.</title>
        <authorList>
            <person name="Fukano H."/>
            <person name="Yoshida M."/>
            <person name="Shimizu A."/>
            <person name="Iwao H."/>
            <person name="Kurata O."/>
            <person name="Katayama Y."/>
            <person name="Omatsu T."/>
            <person name="Mizutani T."/>
            <person name="Wada S."/>
            <person name="Hoshino Y."/>
        </authorList>
    </citation>
    <scope>NUCLEOTIDE SEQUENCE [LARGE SCALE GENOMIC DNA]</scope>
    <source>
        <strain evidence="2">BS</strain>
    </source>
</reference>
<sequence length="69" mass="7761">MLLLERAQPPQQIVEIRVGDDRRVAHVVAELVFAHLVGEFTPKTPNLGSDGVDFWRTHLGRLSKDPDDT</sequence>
<evidence type="ECO:0000313" key="2">
    <source>
        <dbReference type="Proteomes" id="UP000245060"/>
    </source>
</evidence>
<accession>A0ABQ0NJ27</accession>
<dbReference type="EMBL" id="BFCH01000007">
    <property type="protein sequence ID" value="GBG36452.1"/>
    <property type="molecule type" value="Genomic_DNA"/>
</dbReference>
<evidence type="ECO:0008006" key="3">
    <source>
        <dbReference type="Google" id="ProtNLM"/>
    </source>
</evidence>